<dbReference type="Pfam" id="PF00015">
    <property type="entry name" value="MCPsignal"/>
    <property type="match status" value="1"/>
</dbReference>
<feature type="domain" description="Methyl-accepting transducer" evidence="3">
    <location>
        <begin position="113"/>
        <end position="276"/>
    </location>
</feature>
<evidence type="ECO:0000256" key="1">
    <source>
        <dbReference type="ARBA" id="ARBA00023224"/>
    </source>
</evidence>
<dbReference type="EMBL" id="NIBG01000003">
    <property type="protein sequence ID" value="PAB60284.1"/>
    <property type="molecule type" value="Genomic_DNA"/>
</dbReference>
<evidence type="ECO:0000256" key="2">
    <source>
        <dbReference type="PROSITE-ProRule" id="PRU00284"/>
    </source>
</evidence>
<evidence type="ECO:0000313" key="5">
    <source>
        <dbReference type="Proteomes" id="UP000216024"/>
    </source>
</evidence>
<proteinExistence type="predicted"/>
<dbReference type="PANTHER" id="PTHR32089">
    <property type="entry name" value="METHYL-ACCEPTING CHEMOTAXIS PROTEIN MCPB"/>
    <property type="match status" value="1"/>
</dbReference>
<dbReference type="PANTHER" id="PTHR32089:SF112">
    <property type="entry name" value="LYSOZYME-LIKE PROTEIN-RELATED"/>
    <property type="match status" value="1"/>
</dbReference>
<dbReference type="Proteomes" id="UP000216024">
    <property type="component" value="Unassembled WGS sequence"/>
</dbReference>
<dbReference type="AlphaFoldDB" id="A0A267ML10"/>
<keyword evidence="5" id="KW-1185">Reference proteome</keyword>
<protein>
    <recommendedName>
        <fullName evidence="3">Methyl-accepting transducer domain-containing protein</fullName>
    </recommendedName>
</protein>
<dbReference type="SMART" id="SM00283">
    <property type="entry name" value="MA"/>
    <property type="match status" value="1"/>
</dbReference>
<dbReference type="InterPro" id="IPR029151">
    <property type="entry name" value="Sensor-like_sf"/>
</dbReference>
<dbReference type="Gene3D" id="1.10.287.950">
    <property type="entry name" value="Methyl-accepting chemotaxis protein"/>
    <property type="match status" value="1"/>
</dbReference>
<keyword evidence="1 2" id="KW-0807">Transducer</keyword>
<reference evidence="4 5" key="1">
    <citation type="submission" date="2017-06" db="EMBL/GenBank/DDBJ databases">
        <title>Draft genome sequence of anaerobic fermentative bacterium Anaeromicrobium sediminis DY2726D isolated from West Pacific Ocean sediments.</title>
        <authorList>
            <person name="Zeng X."/>
        </authorList>
    </citation>
    <scope>NUCLEOTIDE SEQUENCE [LARGE SCALE GENOMIC DNA]</scope>
    <source>
        <strain evidence="4 5">DY2726D</strain>
    </source>
</reference>
<dbReference type="RefSeq" id="WP_095131654.1">
    <property type="nucleotide sequence ID" value="NZ_NIBG01000003.1"/>
</dbReference>
<dbReference type="SUPFAM" id="SSF103190">
    <property type="entry name" value="Sensory domain-like"/>
    <property type="match status" value="1"/>
</dbReference>
<evidence type="ECO:0000259" key="3">
    <source>
        <dbReference type="PROSITE" id="PS50111"/>
    </source>
</evidence>
<gene>
    <name evidence="4" type="ORF">CCE28_05130</name>
</gene>
<evidence type="ECO:0000313" key="4">
    <source>
        <dbReference type="EMBL" id="PAB60284.1"/>
    </source>
</evidence>
<dbReference type="GO" id="GO:0007165">
    <property type="term" value="P:signal transduction"/>
    <property type="evidence" value="ECO:0007669"/>
    <property type="project" value="UniProtKB-KW"/>
</dbReference>
<accession>A0A267ML10</accession>
<organism evidence="4 5">
    <name type="scientific">Anaeromicrobium sediminis</name>
    <dbReference type="NCBI Taxonomy" id="1478221"/>
    <lineage>
        <taxon>Bacteria</taxon>
        <taxon>Bacillati</taxon>
        <taxon>Bacillota</taxon>
        <taxon>Clostridia</taxon>
        <taxon>Peptostreptococcales</taxon>
        <taxon>Thermotaleaceae</taxon>
        <taxon>Anaeromicrobium</taxon>
    </lineage>
</organism>
<sequence>MGYSEIDFFDSLLKVGEYIKDIVDEDAFFSLSDREKILKYIPGDELDIDDKEGSLLARGTMMYECVTNNKKVTRIVPKEAFGVPFKGIVIPIRDDHGQCIGTIGIGKSLKKQNTLNELSQNVAHALNEITTNIDEVSSGAIKISSATDEISTKNSDARKEVDKTDDILKYIKKISDQTNMLGLNAAIEAARAGELGRGFSVVAEEIRKLSDETKSAVSNITTILENIKTSVNEVTTSIDDTNHITKAQAETTKQIVTAVEELNKTTGLLADLAKEL</sequence>
<comment type="caution">
    <text evidence="4">The sequence shown here is derived from an EMBL/GenBank/DDBJ whole genome shotgun (WGS) entry which is preliminary data.</text>
</comment>
<dbReference type="SUPFAM" id="SSF58104">
    <property type="entry name" value="Methyl-accepting chemotaxis protein (MCP) signaling domain"/>
    <property type="match status" value="1"/>
</dbReference>
<name>A0A267ML10_9FIRM</name>
<dbReference type="PROSITE" id="PS50111">
    <property type="entry name" value="CHEMOTAXIS_TRANSDUC_2"/>
    <property type="match status" value="1"/>
</dbReference>
<dbReference type="GO" id="GO:0016020">
    <property type="term" value="C:membrane"/>
    <property type="evidence" value="ECO:0007669"/>
    <property type="project" value="InterPro"/>
</dbReference>
<dbReference type="InterPro" id="IPR004089">
    <property type="entry name" value="MCPsignal_dom"/>
</dbReference>